<feature type="compositionally biased region" description="Basic and acidic residues" evidence="1">
    <location>
        <begin position="391"/>
        <end position="400"/>
    </location>
</feature>
<dbReference type="GO" id="GO:0005634">
    <property type="term" value="C:nucleus"/>
    <property type="evidence" value="ECO:0007669"/>
    <property type="project" value="TreeGrafter"/>
</dbReference>
<feature type="compositionally biased region" description="Polar residues" evidence="1">
    <location>
        <begin position="1"/>
        <end position="16"/>
    </location>
</feature>
<feature type="compositionally biased region" description="Low complexity" evidence="1">
    <location>
        <begin position="181"/>
        <end position="190"/>
    </location>
</feature>
<feature type="compositionally biased region" description="Polar residues" evidence="1">
    <location>
        <begin position="349"/>
        <end position="359"/>
    </location>
</feature>
<dbReference type="OrthoDB" id="20772at2759"/>
<feature type="compositionally biased region" description="Polar residues" evidence="1">
    <location>
        <begin position="155"/>
        <end position="166"/>
    </location>
</feature>
<feature type="domain" description="SprT-like" evidence="2">
    <location>
        <begin position="455"/>
        <end position="635"/>
    </location>
</feature>
<dbReference type="InterPro" id="IPR006640">
    <property type="entry name" value="SprT-like_domain"/>
</dbReference>
<feature type="compositionally biased region" description="Basic residues" evidence="1">
    <location>
        <begin position="227"/>
        <end position="236"/>
    </location>
</feature>
<evidence type="ECO:0000259" key="2">
    <source>
        <dbReference type="SMART" id="SM00731"/>
    </source>
</evidence>
<dbReference type="AlphaFoldDB" id="A0A9W9KIM8"/>
<proteinExistence type="predicted"/>
<dbReference type="PANTHER" id="PTHR23099:SF0">
    <property type="entry name" value="GERM CELL NUCLEAR ACIDIC PROTEIN"/>
    <property type="match status" value="1"/>
</dbReference>
<organism evidence="3 4">
    <name type="scientific">Penicillium angulare</name>
    <dbReference type="NCBI Taxonomy" id="116970"/>
    <lineage>
        <taxon>Eukaryota</taxon>
        <taxon>Fungi</taxon>
        <taxon>Dikarya</taxon>
        <taxon>Ascomycota</taxon>
        <taxon>Pezizomycotina</taxon>
        <taxon>Eurotiomycetes</taxon>
        <taxon>Eurotiomycetidae</taxon>
        <taxon>Eurotiales</taxon>
        <taxon>Aspergillaceae</taxon>
        <taxon>Penicillium</taxon>
    </lineage>
</organism>
<dbReference type="SMART" id="SM00731">
    <property type="entry name" value="SprT"/>
    <property type="match status" value="1"/>
</dbReference>
<feature type="region of interest" description="Disordered" evidence="1">
    <location>
        <begin position="386"/>
        <end position="439"/>
    </location>
</feature>
<feature type="compositionally biased region" description="Basic and acidic residues" evidence="1">
    <location>
        <begin position="46"/>
        <end position="55"/>
    </location>
</feature>
<dbReference type="GO" id="GO:0006950">
    <property type="term" value="P:response to stress"/>
    <property type="evidence" value="ECO:0007669"/>
    <property type="project" value="UniProtKB-ARBA"/>
</dbReference>
<evidence type="ECO:0000256" key="1">
    <source>
        <dbReference type="SAM" id="MobiDB-lite"/>
    </source>
</evidence>
<evidence type="ECO:0000313" key="3">
    <source>
        <dbReference type="EMBL" id="KAJ5107850.1"/>
    </source>
</evidence>
<feature type="compositionally biased region" description="Basic residues" evidence="1">
    <location>
        <begin position="416"/>
        <end position="425"/>
    </location>
</feature>
<name>A0A9W9KIM8_9EURO</name>
<protein>
    <recommendedName>
        <fullName evidence="2">SprT-like domain-containing protein</fullName>
    </recommendedName>
</protein>
<dbReference type="PANTHER" id="PTHR23099">
    <property type="entry name" value="TRANSCRIPTIONAL REGULATOR"/>
    <property type="match status" value="1"/>
</dbReference>
<feature type="compositionally biased region" description="Polar residues" evidence="1">
    <location>
        <begin position="401"/>
        <end position="415"/>
    </location>
</feature>
<keyword evidence="4" id="KW-1185">Reference proteome</keyword>
<feature type="compositionally biased region" description="Basic and acidic residues" evidence="1">
    <location>
        <begin position="426"/>
        <end position="439"/>
    </location>
</feature>
<sequence>MARLNTTNALSTQRPPQNADLPRRTAPSHSASINSEKEIGAPFAKEPTRRQKKESGLQFNIFADDDQSLTGGDLEGDLSSLSISPSKPKRTRTLKTAKTNSLLLPMQHRPRQRPSIKVETDDYEKENDLSEYGTDSYSRGGSPAPQRSPIRRNTTRTPAISRTPSVPSREPSPASEEDAGDSSFNSLDDFVVSDDDEVSYHETSDSEPEVEPEVKPKSISPPPPPSTRKRLMRGRRPNSYNEEKHQESSPLAEASLPSSLKGSPSPDQQIQEDLRLSTTLEDLSIQDLHETCPTCSDKETRADSPVIDLGSPPSTPQTPKTTPPRNRSLTFSTKKIRIPPTPHRESTDAFWNQGVTNDWNDVHSPQKPKYKTPESTMIDLLQDFDDSEDDSQLKSKDSTSREVSPTPENESTGKVNTKKSTKTSTKKAEAEARKAETAQRKAEKARLEAFDAVKDDLANKFIRELDTIVNGGKILEMTAPTGGLEIRWSKYLQTTAGRATYKPSYAKLPSGLMDRSRVARHTAFIELGSRIIQDEDRLVNTLAHEYCHLANYMITGMMNNPHGADFKKWGKTVEDAMENHPQYGGKITVKTTHSYKIAFKYEWKCDGCGHIFGRHSKSIDPTLKVCRCRGRLQQIKPKPRNVSPKKKVAQPGPIALPQMERVVIDLEQMVL</sequence>
<feature type="region of interest" description="Disordered" evidence="1">
    <location>
        <begin position="1"/>
        <end position="278"/>
    </location>
</feature>
<comment type="caution">
    <text evidence="3">The sequence shown here is derived from an EMBL/GenBank/DDBJ whole genome shotgun (WGS) entry which is preliminary data.</text>
</comment>
<dbReference type="Pfam" id="PF10263">
    <property type="entry name" value="SprT-like"/>
    <property type="match status" value="1"/>
</dbReference>
<dbReference type="Proteomes" id="UP001149165">
    <property type="component" value="Unassembled WGS sequence"/>
</dbReference>
<accession>A0A9W9KIM8</accession>
<gene>
    <name evidence="3" type="ORF">N7456_004525</name>
</gene>
<reference evidence="3" key="2">
    <citation type="journal article" date="2023" name="IMA Fungus">
        <title>Comparative genomic study of the Penicillium genus elucidates a diverse pangenome and 15 lateral gene transfer events.</title>
        <authorList>
            <person name="Petersen C."/>
            <person name="Sorensen T."/>
            <person name="Nielsen M.R."/>
            <person name="Sondergaard T.E."/>
            <person name="Sorensen J.L."/>
            <person name="Fitzpatrick D.A."/>
            <person name="Frisvad J.C."/>
            <person name="Nielsen K.L."/>
        </authorList>
    </citation>
    <scope>NUCLEOTIDE SEQUENCE</scope>
    <source>
        <strain evidence="3">IBT 30069</strain>
    </source>
</reference>
<feature type="region of interest" description="Disordered" evidence="1">
    <location>
        <begin position="290"/>
        <end position="374"/>
    </location>
</feature>
<evidence type="ECO:0000313" key="4">
    <source>
        <dbReference type="Proteomes" id="UP001149165"/>
    </source>
</evidence>
<feature type="compositionally biased region" description="Polar residues" evidence="1">
    <location>
        <begin position="267"/>
        <end position="278"/>
    </location>
</feature>
<dbReference type="EMBL" id="JAPQKH010000003">
    <property type="protein sequence ID" value="KAJ5107850.1"/>
    <property type="molecule type" value="Genomic_DNA"/>
</dbReference>
<reference evidence="3" key="1">
    <citation type="submission" date="2022-11" db="EMBL/GenBank/DDBJ databases">
        <authorList>
            <person name="Petersen C."/>
        </authorList>
    </citation>
    <scope>NUCLEOTIDE SEQUENCE</scope>
    <source>
        <strain evidence="3">IBT 30069</strain>
    </source>
</reference>
<feature type="compositionally biased region" description="Low complexity" evidence="1">
    <location>
        <begin position="248"/>
        <end position="266"/>
    </location>
</feature>